<gene>
    <name evidence="1" type="ORF">KG104_03425</name>
</gene>
<dbReference type="AlphaFoldDB" id="A0A975XL99"/>
<dbReference type="CDD" id="cd09176">
    <property type="entry name" value="PLDc_unchar6"/>
    <property type="match status" value="1"/>
</dbReference>
<sequence length="625" mass="68058">MLDAGNRQALTQQLRPPAGFRLVHAVGTTFTLDMTSALSVPLSFVAGSGEQFTNPVAVLTALRKVSHRVDIFCQAGNIRVPQGASDLLALLEPMVHQVSVRGGGLFHPKVWVLEFENDGDGERRYRFLCGSRNLTPDTSWDLLVRLDGAPTDTIQPGNTPLQEFLTALCPLASVPLEQSRVNRIHSLADRIATVEWELPEHISSLAFRPLGVQTDPEPESLVSYLRNPQTAAGLNPDTAAAKTIGYKKLVISPFLDDTLLGRLVDTTRTDKTQVFSRADQLDLIAPNTISNKRFCFRSFDDTITPETGDDGASTSGDDPTGLHAKAYFCDYGFQTHVLLGSSNATDAGFNKNIEFLVEMQGFKSKIGVDTILKSLEDVPFTDYSGTGGQQRSEDEKMRYELDQALRQAAAGIFLLDAVPEQCPDTSGMYAVTLEHDWTPPTQLKATVRLVTLRTPVFEVGGPSQPGDSSLRYRNVPLADVTPYLVLSLTDPESELTATAVVQGVLRTDPDGRLDEIVARQLDNPDKLRQFLLLFLSPEDTPPGAGSAGLPWRFGAGYEAGASAGLFETLVTALENPNASEIFSELEPVIQRLVKLNGESDDVLQLHALWSAATEALQMKETPHGL</sequence>
<accession>A0A975XL99</accession>
<keyword evidence="2" id="KW-1185">Reference proteome</keyword>
<dbReference type="Proteomes" id="UP000680588">
    <property type="component" value="Chromosome"/>
</dbReference>
<organism evidence="1 2">
    <name type="scientific">Arthrobacter sunyaminii</name>
    <dbReference type="NCBI Taxonomy" id="2816859"/>
    <lineage>
        <taxon>Bacteria</taxon>
        <taxon>Bacillati</taxon>
        <taxon>Actinomycetota</taxon>
        <taxon>Actinomycetes</taxon>
        <taxon>Micrococcales</taxon>
        <taxon>Micrococcaceae</taxon>
        <taxon>Arthrobacter</taxon>
    </lineage>
</organism>
<dbReference type="RefSeq" id="WP_207347270.1">
    <property type="nucleotide sequence ID" value="NZ_CP076456.1"/>
</dbReference>
<dbReference type="KEGG" id="asun:KG104_03425"/>
<evidence type="ECO:0000313" key="1">
    <source>
        <dbReference type="EMBL" id="QWQ36861.1"/>
    </source>
</evidence>
<dbReference type="EMBL" id="CP076456">
    <property type="protein sequence ID" value="QWQ36861.1"/>
    <property type="molecule type" value="Genomic_DNA"/>
</dbReference>
<protein>
    <submittedName>
        <fullName evidence="1">Phospholipase D family protein</fullName>
    </submittedName>
</protein>
<proteinExistence type="predicted"/>
<dbReference type="InterPro" id="IPR059166">
    <property type="entry name" value="PLD-like_cat"/>
</dbReference>
<reference evidence="1" key="1">
    <citation type="submission" date="2021-06" db="EMBL/GenBank/DDBJ databases">
        <title>Novel species in genus Arthrobacter.</title>
        <authorList>
            <person name="Zhang G."/>
        </authorList>
    </citation>
    <scope>NUCLEOTIDE SEQUENCE</scope>
    <source>
        <strain evidence="1">Zg-ZUI122</strain>
    </source>
</reference>
<evidence type="ECO:0000313" key="2">
    <source>
        <dbReference type="Proteomes" id="UP000680588"/>
    </source>
</evidence>
<dbReference type="Gene3D" id="3.30.870.10">
    <property type="entry name" value="Endonuclease Chain A"/>
    <property type="match status" value="1"/>
</dbReference>
<name>A0A975XL99_9MICC</name>